<dbReference type="Pfam" id="PF00593">
    <property type="entry name" value="TonB_dep_Rec_b-barrel"/>
    <property type="match status" value="1"/>
</dbReference>
<feature type="chain" id="PRO_5037026011" evidence="12">
    <location>
        <begin position="27"/>
        <end position="923"/>
    </location>
</feature>
<keyword evidence="12" id="KW-0732">Signal</keyword>
<dbReference type="InterPro" id="IPR012910">
    <property type="entry name" value="Plug_dom"/>
</dbReference>
<keyword evidence="16" id="KW-1185">Reference proteome</keyword>
<evidence type="ECO:0000256" key="8">
    <source>
        <dbReference type="ARBA" id="ARBA00023170"/>
    </source>
</evidence>
<keyword evidence="3 10" id="KW-0813">Transport</keyword>
<evidence type="ECO:0000313" key="16">
    <source>
        <dbReference type="Proteomes" id="UP000613266"/>
    </source>
</evidence>
<evidence type="ECO:0000256" key="2">
    <source>
        <dbReference type="ARBA" id="ARBA00009810"/>
    </source>
</evidence>
<dbReference type="InterPro" id="IPR036942">
    <property type="entry name" value="Beta-barrel_TonB_sf"/>
</dbReference>
<dbReference type="PANTHER" id="PTHR47234:SF2">
    <property type="entry name" value="TONB-DEPENDENT RECEPTOR"/>
    <property type="match status" value="1"/>
</dbReference>
<evidence type="ECO:0000256" key="4">
    <source>
        <dbReference type="ARBA" id="ARBA00022452"/>
    </source>
</evidence>
<dbReference type="InterPro" id="IPR037066">
    <property type="entry name" value="Plug_dom_sf"/>
</dbReference>
<evidence type="ECO:0000259" key="14">
    <source>
        <dbReference type="Pfam" id="PF07715"/>
    </source>
</evidence>
<dbReference type="GO" id="GO:0009279">
    <property type="term" value="C:cell outer membrane"/>
    <property type="evidence" value="ECO:0007669"/>
    <property type="project" value="UniProtKB-SubCell"/>
</dbReference>
<dbReference type="AlphaFoldDB" id="A0A931J0R2"/>
<evidence type="ECO:0000256" key="6">
    <source>
        <dbReference type="ARBA" id="ARBA00023077"/>
    </source>
</evidence>
<keyword evidence="8 15" id="KW-0675">Receptor</keyword>
<keyword evidence="4 10" id="KW-1134">Transmembrane beta strand</keyword>
<organism evidence="15 16">
    <name type="scientific">Inhella proteolytica</name>
    <dbReference type="NCBI Taxonomy" id="2795029"/>
    <lineage>
        <taxon>Bacteria</taxon>
        <taxon>Pseudomonadati</taxon>
        <taxon>Pseudomonadota</taxon>
        <taxon>Betaproteobacteria</taxon>
        <taxon>Burkholderiales</taxon>
        <taxon>Sphaerotilaceae</taxon>
        <taxon>Inhella</taxon>
    </lineage>
</organism>
<evidence type="ECO:0000256" key="7">
    <source>
        <dbReference type="ARBA" id="ARBA00023136"/>
    </source>
</evidence>
<dbReference type="InterPro" id="IPR000531">
    <property type="entry name" value="Beta-barrel_TonB"/>
</dbReference>
<name>A0A931J0R2_9BURK</name>
<feature type="signal peptide" evidence="12">
    <location>
        <begin position="1"/>
        <end position="26"/>
    </location>
</feature>
<keyword evidence="9 10" id="KW-0998">Cell outer membrane</keyword>
<gene>
    <name evidence="15" type="ORF">I7X39_10730</name>
</gene>
<feature type="domain" description="TonB-dependent receptor plug" evidence="14">
    <location>
        <begin position="52"/>
        <end position="169"/>
    </location>
</feature>
<dbReference type="Proteomes" id="UP000613266">
    <property type="component" value="Unassembled WGS sequence"/>
</dbReference>
<keyword evidence="7 10" id="KW-0472">Membrane</keyword>
<dbReference type="Pfam" id="PF07715">
    <property type="entry name" value="Plug"/>
    <property type="match status" value="1"/>
</dbReference>
<dbReference type="Gene3D" id="2.40.170.20">
    <property type="entry name" value="TonB-dependent receptor, beta-barrel domain"/>
    <property type="match status" value="1"/>
</dbReference>
<evidence type="ECO:0000256" key="5">
    <source>
        <dbReference type="ARBA" id="ARBA00022692"/>
    </source>
</evidence>
<dbReference type="Gene3D" id="2.170.130.10">
    <property type="entry name" value="TonB-dependent receptor, plug domain"/>
    <property type="match status" value="1"/>
</dbReference>
<dbReference type="SUPFAM" id="SSF56935">
    <property type="entry name" value="Porins"/>
    <property type="match status" value="1"/>
</dbReference>
<dbReference type="RefSeq" id="WP_198111144.1">
    <property type="nucleotide sequence ID" value="NZ_JAEDAK010000006.1"/>
</dbReference>
<evidence type="ECO:0000256" key="11">
    <source>
        <dbReference type="RuleBase" id="RU003357"/>
    </source>
</evidence>
<keyword evidence="5 10" id="KW-0812">Transmembrane</keyword>
<dbReference type="EMBL" id="JAEDAK010000006">
    <property type="protein sequence ID" value="MBH9577374.1"/>
    <property type="molecule type" value="Genomic_DNA"/>
</dbReference>
<evidence type="ECO:0000256" key="9">
    <source>
        <dbReference type="ARBA" id="ARBA00023237"/>
    </source>
</evidence>
<comment type="subcellular location">
    <subcellularLocation>
        <location evidence="1 10">Cell outer membrane</location>
        <topology evidence="1 10">Multi-pass membrane protein</topology>
    </subcellularLocation>
</comment>
<evidence type="ECO:0000259" key="13">
    <source>
        <dbReference type="Pfam" id="PF00593"/>
    </source>
</evidence>
<reference evidence="15" key="1">
    <citation type="submission" date="2020-12" db="EMBL/GenBank/DDBJ databases">
        <title>The genome sequence of Inhella sp. 1Y17.</title>
        <authorList>
            <person name="Liu Y."/>
        </authorList>
    </citation>
    <scope>NUCLEOTIDE SEQUENCE</scope>
    <source>
        <strain evidence="15">1Y17</strain>
    </source>
</reference>
<sequence>MKPCPTPRRHALAAAALALSAQCAFAQSDSADASKLERVVVTGSSIKRLAAETASPVQIVSRQEIKQTGANTVRQVLDTITATTTGELRDDGAAASFASGASGVSMRGLGKGATLVLVNGRRVANFGLADGAKETFVNIDAIPADAIDRLEILKDGASALYGSDAMAGVINIITRSEFRGIGGQASYQSGIDPNIGKQTTASIVAGIGDLAKDRFNVFANVEYYKRERYFLTDVMGYYPEWHKRIVSPAFGDPSLVSYPGNFFNGSTRVANPACPSTQRNSAGACTTDINGINQFSDGAERLNSFMMARVMLGENLEFFGDASYSKTRVDYLAIPFGINAPATPFRWFDGNAKVVRQVNKPMLPVGHPLNTFTRPIGLEYRFMDPGLSWEAPAEATQYRVLAGLKGTFGEWDWEVSAGRVGSDAVKESLAPHAATFIKAIESNEYKIGGQNSPELLQRMFHSAAINGDNYQNHIDAKMTGELMRLPAGPLQAAFGIEHRAEHVYIKSVDEVMRAELIGRGALWVEGKRDLDAAYAEFEGPLVKNLTANAAVRFDKATGFDGRFSPKAGLRWVVSPQLLVRGTASGGFRAPNIPETLGKIGVTGFFNSTYDPKRCDTATQIRDILRTGDANDRAEATAAYNSGCLASVPAMISANKNLEPELSRSYTLGFVFEPTADTSLAFDYFKIERRNEISSRDPSYVLDREGKAGYENLIARAPISAQDKIWSDRANALKPGSNIAWGAGSLITLLLQYENFGKTETSGIDFDISTRFTGDLGTLRLGLSTTYALSYRAWDIDEGKYRPNTVGLRGVPRIKSVVSGAWTTGPWTYGVRFNYTSSTQLNFDETDVGTWAPSACETRLKPGDLPCYLGSDITTQLSLAYTGFKGLTLRASMGNAFGEERPVDLRGGYGVRPRTVKIGFEYKY</sequence>
<dbReference type="InterPro" id="IPR039426">
    <property type="entry name" value="TonB-dep_rcpt-like"/>
</dbReference>
<evidence type="ECO:0000256" key="3">
    <source>
        <dbReference type="ARBA" id="ARBA00022448"/>
    </source>
</evidence>
<comment type="caution">
    <text evidence="15">The sequence shown here is derived from an EMBL/GenBank/DDBJ whole genome shotgun (WGS) entry which is preliminary data.</text>
</comment>
<proteinExistence type="inferred from homology"/>
<dbReference type="PROSITE" id="PS52016">
    <property type="entry name" value="TONB_DEPENDENT_REC_3"/>
    <property type="match status" value="1"/>
</dbReference>
<keyword evidence="6 11" id="KW-0798">TonB box</keyword>
<feature type="domain" description="TonB-dependent receptor-like beta-barrel" evidence="13">
    <location>
        <begin position="527"/>
        <end position="894"/>
    </location>
</feature>
<comment type="similarity">
    <text evidence="2 10 11">Belongs to the TonB-dependent receptor family.</text>
</comment>
<evidence type="ECO:0000256" key="12">
    <source>
        <dbReference type="SAM" id="SignalP"/>
    </source>
</evidence>
<dbReference type="PANTHER" id="PTHR47234">
    <property type="match status" value="1"/>
</dbReference>
<evidence type="ECO:0000256" key="1">
    <source>
        <dbReference type="ARBA" id="ARBA00004571"/>
    </source>
</evidence>
<evidence type="ECO:0000313" key="15">
    <source>
        <dbReference type="EMBL" id="MBH9577374.1"/>
    </source>
</evidence>
<accession>A0A931J0R2</accession>
<protein>
    <submittedName>
        <fullName evidence="15">TonB-dependent receptor</fullName>
    </submittedName>
</protein>
<evidence type="ECO:0000256" key="10">
    <source>
        <dbReference type="PROSITE-ProRule" id="PRU01360"/>
    </source>
</evidence>